<name>A0A1H0ML52_9BACT</name>
<evidence type="ECO:0000256" key="1">
    <source>
        <dbReference type="SAM" id="MobiDB-lite"/>
    </source>
</evidence>
<dbReference type="AlphaFoldDB" id="A0A1H0ML52"/>
<evidence type="ECO:0000313" key="3">
    <source>
        <dbReference type="Proteomes" id="UP000199073"/>
    </source>
</evidence>
<dbReference type="EMBL" id="FNJI01000006">
    <property type="protein sequence ID" value="SDO80996.1"/>
    <property type="molecule type" value="Genomic_DNA"/>
</dbReference>
<feature type="region of interest" description="Disordered" evidence="1">
    <location>
        <begin position="124"/>
        <end position="164"/>
    </location>
</feature>
<accession>A0A1H0ML52</accession>
<feature type="compositionally biased region" description="Basic and acidic residues" evidence="1">
    <location>
        <begin position="7"/>
        <end position="16"/>
    </location>
</feature>
<dbReference type="Proteomes" id="UP000199073">
    <property type="component" value="Unassembled WGS sequence"/>
</dbReference>
<feature type="compositionally biased region" description="Basic and acidic residues" evidence="1">
    <location>
        <begin position="138"/>
        <end position="151"/>
    </location>
</feature>
<proteinExistence type="predicted"/>
<reference evidence="2 3" key="1">
    <citation type="submission" date="2016-10" db="EMBL/GenBank/DDBJ databases">
        <authorList>
            <person name="de Groot N.N."/>
        </authorList>
    </citation>
    <scope>NUCLEOTIDE SEQUENCE [LARGE SCALE GENOMIC DNA]</scope>
    <source>
        <strain evidence="2 3">DSM 12130</strain>
    </source>
</reference>
<organism evidence="2 3">
    <name type="scientific">Desulforhopalus singaporensis</name>
    <dbReference type="NCBI Taxonomy" id="91360"/>
    <lineage>
        <taxon>Bacteria</taxon>
        <taxon>Pseudomonadati</taxon>
        <taxon>Thermodesulfobacteriota</taxon>
        <taxon>Desulfobulbia</taxon>
        <taxon>Desulfobulbales</taxon>
        <taxon>Desulfocapsaceae</taxon>
        <taxon>Desulforhopalus</taxon>
    </lineage>
</organism>
<feature type="compositionally biased region" description="Basic residues" evidence="1">
    <location>
        <begin position="155"/>
        <end position="164"/>
    </location>
</feature>
<keyword evidence="3" id="KW-1185">Reference proteome</keyword>
<dbReference type="STRING" id="91360.SAMN05660330_01091"/>
<protein>
    <submittedName>
        <fullName evidence="2">Uncharacterized protein</fullName>
    </submittedName>
</protein>
<dbReference type="RefSeq" id="WP_092220573.1">
    <property type="nucleotide sequence ID" value="NZ_FNJI01000006.1"/>
</dbReference>
<evidence type="ECO:0000313" key="2">
    <source>
        <dbReference type="EMBL" id="SDO80996.1"/>
    </source>
</evidence>
<sequence>MSLDNSESLRQEKEKIGQGGAGGIEQQRTTGKMTLEPESAVKGCDQLDCRIFSPYSRYFATTGPSEITDAPIHIVKNGKFLQYQPHLAANPATGPARIKGKAAQQQILEGHCAKFATPHKGAEHGFVNDVAAPPHNPPENHRRLQHAERQTGKTSGKKHGNLSL</sequence>
<gene>
    <name evidence="2" type="ORF">SAMN05660330_01091</name>
</gene>
<feature type="region of interest" description="Disordered" evidence="1">
    <location>
        <begin position="1"/>
        <end position="37"/>
    </location>
</feature>